<name>A0A8T3E2S8_9TELE</name>
<organism evidence="3 4">
    <name type="scientific">Albula goreensis</name>
    <dbReference type="NCBI Taxonomy" id="1534307"/>
    <lineage>
        <taxon>Eukaryota</taxon>
        <taxon>Metazoa</taxon>
        <taxon>Chordata</taxon>
        <taxon>Craniata</taxon>
        <taxon>Vertebrata</taxon>
        <taxon>Euteleostomi</taxon>
        <taxon>Actinopterygii</taxon>
        <taxon>Neopterygii</taxon>
        <taxon>Teleostei</taxon>
        <taxon>Albuliformes</taxon>
        <taxon>Albulidae</taxon>
        <taxon>Albula</taxon>
    </lineage>
</organism>
<evidence type="ECO:0000256" key="1">
    <source>
        <dbReference type="ARBA" id="ARBA00005280"/>
    </source>
</evidence>
<dbReference type="AlphaFoldDB" id="A0A8T3E2S8"/>
<gene>
    <name evidence="3" type="ORF">AGOR_G00043130</name>
</gene>
<keyword evidence="2" id="KW-1133">Transmembrane helix</keyword>
<evidence type="ECO:0000313" key="3">
    <source>
        <dbReference type="EMBL" id="KAI1902284.1"/>
    </source>
</evidence>
<dbReference type="Proteomes" id="UP000829720">
    <property type="component" value="Unassembled WGS sequence"/>
</dbReference>
<feature type="transmembrane region" description="Helical" evidence="2">
    <location>
        <begin position="117"/>
        <end position="135"/>
    </location>
</feature>
<accession>A0A8T3E2S8</accession>
<dbReference type="PANTHER" id="PTHR13281">
    <property type="entry name" value="TRANSMEMBRANE PROTEIN 70, MITOCHONDRIAL"/>
    <property type="match status" value="1"/>
</dbReference>
<comment type="similarity">
    <text evidence="1">Belongs to the TMEM70 family.</text>
</comment>
<dbReference type="OrthoDB" id="156886at2759"/>
<dbReference type="GO" id="GO:0033615">
    <property type="term" value="P:mitochondrial proton-transporting ATP synthase complex assembly"/>
    <property type="evidence" value="ECO:0007669"/>
    <property type="project" value="TreeGrafter"/>
</dbReference>
<keyword evidence="2" id="KW-0812">Transmembrane</keyword>
<dbReference type="EMBL" id="JAERUA010000003">
    <property type="protein sequence ID" value="KAI1902284.1"/>
    <property type="molecule type" value="Genomic_DNA"/>
</dbReference>
<sequence length="263" mass="29583">MLCLYLNRGMQSSSKCQQILTQSRRIGIGNMSKYRCFSSSPVSVKSPYTIVSLRNQGNLQQTSRRPLFNNTSINKQVHPARVQKALRCFCSSATSNSKEGQLIYTGNMARAVIGVKFFSYSSSMFSLSVMPYILFKTGIGVQSLALQVAFCSVIGLFTFITPVLLHLITKGYVVRLYHNPETDTYTAVTYNALLVEKKTVFHQKEVSVPDVSKMFTSFYANQKSLLVNPMLFPVPHDYDHLMGYDKPFSFDLDELDKPDGGKQ</sequence>
<evidence type="ECO:0000313" key="4">
    <source>
        <dbReference type="Proteomes" id="UP000829720"/>
    </source>
</evidence>
<proteinExistence type="inferred from homology"/>
<dbReference type="InterPro" id="IPR045325">
    <property type="entry name" value="TMEM70/TMEM186/TMEM223"/>
</dbReference>
<keyword evidence="2" id="KW-0472">Membrane</keyword>
<feature type="transmembrane region" description="Helical" evidence="2">
    <location>
        <begin position="147"/>
        <end position="168"/>
    </location>
</feature>
<evidence type="ECO:0008006" key="5">
    <source>
        <dbReference type="Google" id="ProtNLM"/>
    </source>
</evidence>
<keyword evidence="4" id="KW-1185">Reference proteome</keyword>
<dbReference type="GO" id="GO:0031966">
    <property type="term" value="C:mitochondrial membrane"/>
    <property type="evidence" value="ECO:0007669"/>
    <property type="project" value="TreeGrafter"/>
</dbReference>
<evidence type="ECO:0000256" key="2">
    <source>
        <dbReference type="SAM" id="Phobius"/>
    </source>
</evidence>
<dbReference type="PANTHER" id="PTHR13281:SF0">
    <property type="entry name" value="TRANSMEMBRANE PROTEIN 70, MITOCHONDRIAL"/>
    <property type="match status" value="1"/>
</dbReference>
<dbReference type="Pfam" id="PF06979">
    <property type="entry name" value="TMEM70"/>
    <property type="match status" value="1"/>
</dbReference>
<dbReference type="InterPro" id="IPR009724">
    <property type="entry name" value="TMEM70"/>
</dbReference>
<comment type="caution">
    <text evidence="3">The sequence shown here is derived from an EMBL/GenBank/DDBJ whole genome shotgun (WGS) entry which is preliminary data.</text>
</comment>
<protein>
    <recommendedName>
        <fullName evidence="5">Transmembrane protein 70</fullName>
    </recommendedName>
</protein>
<reference evidence="3" key="1">
    <citation type="submission" date="2021-01" db="EMBL/GenBank/DDBJ databases">
        <authorList>
            <person name="Zahm M."/>
            <person name="Roques C."/>
            <person name="Cabau C."/>
            <person name="Klopp C."/>
            <person name="Donnadieu C."/>
            <person name="Jouanno E."/>
            <person name="Lampietro C."/>
            <person name="Louis A."/>
            <person name="Herpin A."/>
            <person name="Echchiki A."/>
            <person name="Berthelot C."/>
            <person name="Parey E."/>
            <person name="Roest-Crollius H."/>
            <person name="Braasch I."/>
            <person name="Postlethwait J."/>
            <person name="Bobe J."/>
            <person name="Montfort J."/>
            <person name="Bouchez O."/>
            <person name="Begum T."/>
            <person name="Mejri S."/>
            <person name="Adams A."/>
            <person name="Chen W.-J."/>
            <person name="Guiguen Y."/>
        </authorList>
    </citation>
    <scope>NUCLEOTIDE SEQUENCE</scope>
    <source>
        <tissue evidence="3">Blood</tissue>
    </source>
</reference>